<accession>A0A5B7IRV7</accession>
<proteinExistence type="predicted"/>
<feature type="region of interest" description="Disordered" evidence="1">
    <location>
        <begin position="1"/>
        <end position="34"/>
    </location>
</feature>
<keyword evidence="3" id="KW-1185">Reference proteome</keyword>
<dbReference type="EMBL" id="VSRR010067269">
    <property type="protein sequence ID" value="MPC85083.1"/>
    <property type="molecule type" value="Genomic_DNA"/>
</dbReference>
<evidence type="ECO:0000256" key="1">
    <source>
        <dbReference type="SAM" id="MobiDB-lite"/>
    </source>
</evidence>
<name>A0A5B7IRV7_PORTR</name>
<evidence type="ECO:0000313" key="3">
    <source>
        <dbReference type="Proteomes" id="UP000324222"/>
    </source>
</evidence>
<dbReference type="AlphaFoldDB" id="A0A5B7IRV7"/>
<reference evidence="2 3" key="1">
    <citation type="submission" date="2019-05" db="EMBL/GenBank/DDBJ databases">
        <title>Another draft genome of Portunus trituberculatus and its Hox gene families provides insights of decapod evolution.</title>
        <authorList>
            <person name="Jeong J.-H."/>
            <person name="Song I."/>
            <person name="Kim S."/>
            <person name="Choi T."/>
            <person name="Kim D."/>
            <person name="Ryu S."/>
            <person name="Kim W."/>
        </authorList>
    </citation>
    <scope>NUCLEOTIDE SEQUENCE [LARGE SCALE GENOMIC DNA]</scope>
    <source>
        <tissue evidence="2">Muscle</tissue>
    </source>
</reference>
<organism evidence="2 3">
    <name type="scientific">Portunus trituberculatus</name>
    <name type="common">Swimming crab</name>
    <name type="synonym">Neptunus trituberculatus</name>
    <dbReference type="NCBI Taxonomy" id="210409"/>
    <lineage>
        <taxon>Eukaryota</taxon>
        <taxon>Metazoa</taxon>
        <taxon>Ecdysozoa</taxon>
        <taxon>Arthropoda</taxon>
        <taxon>Crustacea</taxon>
        <taxon>Multicrustacea</taxon>
        <taxon>Malacostraca</taxon>
        <taxon>Eumalacostraca</taxon>
        <taxon>Eucarida</taxon>
        <taxon>Decapoda</taxon>
        <taxon>Pleocyemata</taxon>
        <taxon>Brachyura</taxon>
        <taxon>Eubrachyura</taxon>
        <taxon>Portunoidea</taxon>
        <taxon>Portunidae</taxon>
        <taxon>Portuninae</taxon>
        <taxon>Portunus</taxon>
    </lineage>
</organism>
<protein>
    <submittedName>
        <fullName evidence="2">Uncharacterized protein</fullName>
    </submittedName>
</protein>
<evidence type="ECO:0000313" key="2">
    <source>
        <dbReference type="EMBL" id="MPC85083.1"/>
    </source>
</evidence>
<comment type="caution">
    <text evidence="2">The sequence shown here is derived from an EMBL/GenBank/DDBJ whole genome shotgun (WGS) entry which is preliminary data.</text>
</comment>
<sequence length="34" mass="3296">MPTTTLDGRSAGVVVATASRPSPATGPPATETPT</sequence>
<dbReference type="Proteomes" id="UP000324222">
    <property type="component" value="Unassembled WGS sequence"/>
</dbReference>
<gene>
    <name evidence="2" type="ORF">E2C01_079842</name>
</gene>
<feature type="compositionally biased region" description="Low complexity" evidence="1">
    <location>
        <begin position="21"/>
        <end position="34"/>
    </location>
</feature>